<dbReference type="EMBL" id="FMYW01000023">
    <property type="protein sequence ID" value="SDC76417.1"/>
    <property type="molecule type" value="Genomic_DNA"/>
</dbReference>
<sequence length="190" mass="22509">MTFPGEQQRTAEYWDGLKTQEQLEKVFKAMQDSGTFWATINNFGMDPELPGYYQNEEFKEVAAKLRPMAENMLPVLKDISKHIPFNRDNEHIKNAVALKLQDFFKDIPVPLAMLYYTEFLIKALEGEYVDRIERGFTIPETRAKLRAYKRFQAIKKEEDSRRAEFEKTAEYRLQKMELKLGLRDHIDYPK</sequence>
<dbReference type="Proteomes" id="UP000198943">
    <property type="component" value="Unassembled WGS sequence"/>
</dbReference>
<evidence type="ECO:0000313" key="2">
    <source>
        <dbReference type="Proteomes" id="UP000198943"/>
    </source>
</evidence>
<keyword evidence="2" id="KW-1185">Reference proteome</keyword>
<gene>
    <name evidence="1" type="ORF">SAMN04487864_1234</name>
</gene>
<proteinExistence type="predicted"/>
<evidence type="ECO:0000313" key="1">
    <source>
        <dbReference type="EMBL" id="SDC76417.1"/>
    </source>
</evidence>
<dbReference type="OrthoDB" id="3333873at2"/>
<dbReference type="RefSeq" id="WP_093731165.1">
    <property type="nucleotide sequence ID" value="NZ_FMYW01000023.1"/>
</dbReference>
<accession>A0A1G6PAH0</accession>
<protein>
    <submittedName>
        <fullName evidence="1">Uncharacterized protein</fullName>
    </submittedName>
</protein>
<dbReference type="AlphaFoldDB" id="A0A1G6PAH0"/>
<organism evidence="1 2">
    <name type="scientific">Succiniclasticum ruminis</name>
    <dbReference type="NCBI Taxonomy" id="40841"/>
    <lineage>
        <taxon>Bacteria</taxon>
        <taxon>Bacillati</taxon>
        <taxon>Bacillota</taxon>
        <taxon>Negativicutes</taxon>
        <taxon>Acidaminococcales</taxon>
        <taxon>Acidaminococcaceae</taxon>
        <taxon>Succiniclasticum</taxon>
    </lineage>
</organism>
<name>A0A1G6PAH0_9FIRM</name>
<reference evidence="2" key="1">
    <citation type="submission" date="2016-10" db="EMBL/GenBank/DDBJ databases">
        <authorList>
            <person name="Varghese N."/>
            <person name="Submissions S."/>
        </authorList>
    </citation>
    <scope>NUCLEOTIDE SEQUENCE [LARGE SCALE GENOMIC DNA]</scope>
    <source>
        <strain evidence="2">DSM 11005</strain>
    </source>
</reference>